<gene>
    <name evidence="10" type="ORF">M436DRAFT_22184</name>
</gene>
<dbReference type="GO" id="GO:0008270">
    <property type="term" value="F:zinc ion binding"/>
    <property type="evidence" value="ECO:0007669"/>
    <property type="project" value="UniProtKB-KW"/>
</dbReference>
<dbReference type="GeneID" id="25408076"/>
<feature type="non-terminal residue" evidence="10">
    <location>
        <position position="1"/>
    </location>
</feature>
<dbReference type="InterPro" id="IPR017907">
    <property type="entry name" value="Znf_RING_CS"/>
</dbReference>
<dbReference type="InterPro" id="IPR031127">
    <property type="entry name" value="E3_UB_ligase_RBR"/>
</dbReference>
<dbReference type="PROSITE" id="PS00518">
    <property type="entry name" value="ZF_RING_1"/>
    <property type="match status" value="1"/>
</dbReference>
<organism evidence="10 11">
    <name type="scientific">Aureobasidium namibiae CBS 147.97</name>
    <dbReference type="NCBI Taxonomy" id="1043004"/>
    <lineage>
        <taxon>Eukaryota</taxon>
        <taxon>Fungi</taxon>
        <taxon>Dikarya</taxon>
        <taxon>Ascomycota</taxon>
        <taxon>Pezizomycotina</taxon>
        <taxon>Dothideomycetes</taxon>
        <taxon>Dothideomycetidae</taxon>
        <taxon>Dothideales</taxon>
        <taxon>Saccotheciaceae</taxon>
        <taxon>Aureobasidium</taxon>
    </lineage>
</organism>
<dbReference type="GO" id="GO:0016567">
    <property type="term" value="P:protein ubiquitination"/>
    <property type="evidence" value="ECO:0007669"/>
    <property type="project" value="InterPro"/>
</dbReference>
<dbReference type="OrthoDB" id="9977870at2759"/>
<evidence type="ECO:0000256" key="7">
    <source>
        <dbReference type="ARBA" id="ARBA00022786"/>
    </source>
</evidence>
<dbReference type="Proteomes" id="UP000027730">
    <property type="component" value="Unassembled WGS sequence"/>
</dbReference>
<keyword evidence="3" id="KW-0808">Transferase</keyword>
<dbReference type="RefSeq" id="XP_013429387.1">
    <property type="nucleotide sequence ID" value="XM_013573933.1"/>
</dbReference>
<dbReference type="GO" id="GO:0061630">
    <property type="term" value="F:ubiquitin protein ligase activity"/>
    <property type="evidence" value="ECO:0007669"/>
    <property type="project" value="UniProtKB-EC"/>
</dbReference>
<dbReference type="AlphaFoldDB" id="A0A074X0T7"/>
<keyword evidence="5" id="KW-0677">Repeat</keyword>
<feature type="domain" description="RING-type" evidence="9">
    <location>
        <begin position="1"/>
        <end position="191"/>
    </location>
</feature>
<dbReference type="Pfam" id="PF01485">
    <property type="entry name" value="IBR"/>
    <property type="match status" value="2"/>
</dbReference>
<protein>
    <recommendedName>
        <fullName evidence="2">RBR-type E3 ubiquitin transferase</fullName>
        <ecNumber evidence="2">2.3.2.31</ecNumber>
    </recommendedName>
</protein>
<evidence type="ECO:0000256" key="8">
    <source>
        <dbReference type="ARBA" id="ARBA00022833"/>
    </source>
</evidence>
<keyword evidence="7" id="KW-0833">Ubl conjugation pathway</keyword>
<dbReference type="STRING" id="1043004.A0A074X0T7"/>
<dbReference type="EC" id="2.3.2.31" evidence="2"/>
<keyword evidence="6" id="KW-0863">Zinc-finger</keyword>
<accession>A0A074X0T7</accession>
<dbReference type="HOGENOM" id="CLU_022048_5_2_1"/>
<evidence type="ECO:0000256" key="6">
    <source>
        <dbReference type="ARBA" id="ARBA00022771"/>
    </source>
</evidence>
<reference evidence="10 11" key="1">
    <citation type="journal article" date="2014" name="BMC Genomics">
        <title>Genome sequencing of four Aureobasidium pullulans varieties: biotechnological potential, stress tolerance, and description of new species.</title>
        <authorList>
            <person name="Gostin Ar C."/>
            <person name="Ohm R.A."/>
            <person name="Kogej T."/>
            <person name="Sonjak S."/>
            <person name="Turk M."/>
            <person name="Zajc J."/>
            <person name="Zalar P."/>
            <person name="Grube M."/>
            <person name="Sun H."/>
            <person name="Han J."/>
            <person name="Sharma A."/>
            <person name="Chiniquy J."/>
            <person name="Ngan C.Y."/>
            <person name="Lipzen A."/>
            <person name="Barry K."/>
            <person name="Grigoriev I.V."/>
            <person name="Gunde-Cimerman N."/>
        </authorList>
    </citation>
    <scope>NUCLEOTIDE SEQUENCE [LARGE SCALE GENOMIC DNA]</scope>
    <source>
        <strain evidence="10 11">CBS 147.97</strain>
    </source>
</reference>
<evidence type="ECO:0000256" key="1">
    <source>
        <dbReference type="ARBA" id="ARBA00001798"/>
    </source>
</evidence>
<proteinExistence type="predicted"/>
<evidence type="ECO:0000313" key="11">
    <source>
        <dbReference type="Proteomes" id="UP000027730"/>
    </source>
</evidence>
<dbReference type="SUPFAM" id="SSF57850">
    <property type="entry name" value="RING/U-box"/>
    <property type="match status" value="1"/>
</dbReference>
<dbReference type="Gene3D" id="1.20.120.1750">
    <property type="match status" value="1"/>
</dbReference>
<name>A0A074X0T7_9PEZI</name>
<evidence type="ECO:0000259" key="9">
    <source>
        <dbReference type="PROSITE" id="PS51873"/>
    </source>
</evidence>
<dbReference type="EMBL" id="KL584705">
    <property type="protein sequence ID" value="KEQ75627.1"/>
    <property type="molecule type" value="Genomic_DNA"/>
</dbReference>
<evidence type="ECO:0000256" key="3">
    <source>
        <dbReference type="ARBA" id="ARBA00022679"/>
    </source>
</evidence>
<dbReference type="InterPro" id="IPR002867">
    <property type="entry name" value="IBR_dom"/>
</dbReference>
<keyword evidence="4" id="KW-0479">Metal-binding</keyword>
<comment type="catalytic activity">
    <reaction evidence="1">
        <text>[E2 ubiquitin-conjugating enzyme]-S-ubiquitinyl-L-cysteine + [acceptor protein]-L-lysine = [E2 ubiquitin-conjugating enzyme]-L-cysteine + [acceptor protein]-N(6)-ubiquitinyl-L-lysine.</text>
        <dbReference type="EC" id="2.3.2.31"/>
    </reaction>
</comment>
<sequence length="191" mass="21397">LVHCVACEEQLPVRDLIVASCGHCYCGSCVSIMFNAAVTDESCYPPKCCANTPIPIKHVKRFLDLKFEILFEEKGVEFATIDRTYCSNPECSKFISPADIEEDGDIYAMCSWCWSQTCVTCKAPAHGGDCPADLELASILKLAEEMRWQRCYGCLRIVQRQDGCNFMECLCGAYFCYICGESMMSEEICLC</sequence>
<evidence type="ECO:0000256" key="4">
    <source>
        <dbReference type="ARBA" id="ARBA00022723"/>
    </source>
</evidence>
<feature type="non-terminal residue" evidence="10">
    <location>
        <position position="191"/>
    </location>
</feature>
<evidence type="ECO:0000256" key="5">
    <source>
        <dbReference type="ARBA" id="ARBA00022737"/>
    </source>
</evidence>
<dbReference type="PANTHER" id="PTHR11685">
    <property type="entry name" value="RBR FAMILY RING FINGER AND IBR DOMAIN-CONTAINING"/>
    <property type="match status" value="1"/>
</dbReference>
<evidence type="ECO:0000256" key="2">
    <source>
        <dbReference type="ARBA" id="ARBA00012251"/>
    </source>
</evidence>
<keyword evidence="11" id="KW-1185">Reference proteome</keyword>
<evidence type="ECO:0000313" key="10">
    <source>
        <dbReference type="EMBL" id="KEQ75627.1"/>
    </source>
</evidence>
<keyword evidence="8" id="KW-0862">Zinc</keyword>
<dbReference type="InterPro" id="IPR044066">
    <property type="entry name" value="TRIAD_supradom"/>
</dbReference>
<dbReference type="PROSITE" id="PS51873">
    <property type="entry name" value="TRIAD"/>
    <property type="match status" value="1"/>
</dbReference>